<evidence type="ECO:0000256" key="4">
    <source>
        <dbReference type="ARBA" id="ARBA00023136"/>
    </source>
</evidence>
<dbReference type="PANTHER" id="PTHR23507:SF1">
    <property type="entry name" value="FI18259P1-RELATED"/>
    <property type="match status" value="1"/>
</dbReference>
<name>A0A8J2P9A0_9HEXA</name>
<feature type="transmembrane region" description="Helical" evidence="5">
    <location>
        <begin position="42"/>
        <end position="60"/>
    </location>
</feature>
<keyword evidence="6" id="KW-0732">Signal</keyword>
<evidence type="ECO:0000313" key="8">
    <source>
        <dbReference type="Proteomes" id="UP000708208"/>
    </source>
</evidence>
<feature type="transmembrane region" description="Helical" evidence="5">
    <location>
        <begin position="69"/>
        <end position="88"/>
    </location>
</feature>
<dbReference type="GO" id="GO:0016020">
    <property type="term" value="C:membrane"/>
    <property type="evidence" value="ECO:0007669"/>
    <property type="project" value="UniProtKB-SubCell"/>
</dbReference>
<dbReference type="OrthoDB" id="3026777at2759"/>
<comment type="caution">
    <text evidence="7">The sequence shown here is derived from an EMBL/GenBank/DDBJ whole genome shotgun (WGS) entry which is preliminary data.</text>
</comment>
<keyword evidence="3 5" id="KW-1133">Transmembrane helix</keyword>
<proteinExistence type="predicted"/>
<dbReference type="EMBL" id="CAJVCH010452049">
    <property type="protein sequence ID" value="CAG7819536.1"/>
    <property type="molecule type" value="Genomic_DNA"/>
</dbReference>
<evidence type="ECO:0000256" key="2">
    <source>
        <dbReference type="ARBA" id="ARBA00022692"/>
    </source>
</evidence>
<dbReference type="PANTHER" id="PTHR23507">
    <property type="entry name" value="ZGC:174356"/>
    <property type="match status" value="1"/>
</dbReference>
<accession>A0A8J2P9A0</accession>
<feature type="transmembrane region" description="Helical" evidence="5">
    <location>
        <begin position="162"/>
        <end position="181"/>
    </location>
</feature>
<sequence length="189" mass="20477">MLLLLLMCHVVTLAPMSGDSSVEFLAVRYRYGWDAASYSSFTMYKTVVGFIANFLSIGILSEFLQLSDAVIGIISCLSLAASSILAGLATSATWAYIAPIASLLSGSVMAVSRTLIFKIISENETGKINSFIGSLESLTPLIVVPVYTHVYSMFFETFAGCYNLLSAGMMIIPTAVNIWIYQDMNSKTD</sequence>
<dbReference type="Proteomes" id="UP000708208">
    <property type="component" value="Unassembled WGS sequence"/>
</dbReference>
<comment type="subcellular location">
    <subcellularLocation>
        <location evidence="1">Membrane</location>
        <topology evidence="1">Multi-pass membrane protein</topology>
    </subcellularLocation>
</comment>
<keyword evidence="8" id="KW-1185">Reference proteome</keyword>
<dbReference type="GO" id="GO:0022857">
    <property type="term" value="F:transmembrane transporter activity"/>
    <property type="evidence" value="ECO:0007669"/>
    <property type="project" value="TreeGrafter"/>
</dbReference>
<dbReference type="AlphaFoldDB" id="A0A8J2P9A0"/>
<evidence type="ECO:0000256" key="5">
    <source>
        <dbReference type="SAM" id="Phobius"/>
    </source>
</evidence>
<gene>
    <name evidence="7" type="ORF">AFUS01_LOCUS29975</name>
</gene>
<reference evidence="7" key="1">
    <citation type="submission" date="2021-06" db="EMBL/GenBank/DDBJ databases">
        <authorList>
            <person name="Hodson N. C."/>
            <person name="Mongue J. A."/>
            <person name="Jaron S. K."/>
        </authorList>
    </citation>
    <scope>NUCLEOTIDE SEQUENCE</scope>
</reference>
<feature type="transmembrane region" description="Helical" evidence="5">
    <location>
        <begin position="128"/>
        <end position="150"/>
    </location>
</feature>
<feature type="transmembrane region" description="Helical" evidence="5">
    <location>
        <begin position="94"/>
        <end position="116"/>
    </location>
</feature>
<protein>
    <recommendedName>
        <fullName evidence="9">Solute carrier family 40 protein</fullName>
    </recommendedName>
</protein>
<keyword evidence="2 5" id="KW-0812">Transmembrane</keyword>
<feature type="chain" id="PRO_5035187011" description="Solute carrier family 40 protein" evidence="6">
    <location>
        <begin position="19"/>
        <end position="189"/>
    </location>
</feature>
<evidence type="ECO:0000313" key="7">
    <source>
        <dbReference type="EMBL" id="CAG7819536.1"/>
    </source>
</evidence>
<evidence type="ECO:0000256" key="3">
    <source>
        <dbReference type="ARBA" id="ARBA00022989"/>
    </source>
</evidence>
<evidence type="ECO:0000256" key="1">
    <source>
        <dbReference type="ARBA" id="ARBA00004141"/>
    </source>
</evidence>
<keyword evidence="4 5" id="KW-0472">Membrane</keyword>
<evidence type="ECO:0008006" key="9">
    <source>
        <dbReference type="Google" id="ProtNLM"/>
    </source>
</evidence>
<feature type="signal peptide" evidence="6">
    <location>
        <begin position="1"/>
        <end position="18"/>
    </location>
</feature>
<organism evidence="7 8">
    <name type="scientific">Allacma fusca</name>
    <dbReference type="NCBI Taxonomy" id="39272"/>
    <lineage>
        <taxon>Eukaryota</taxon>
        <taxon>Metazoa</taxon>
        <taxon>Ecdysozoa</taxon>
        <taxon>Arthropoda</taxon>
        <taxon>Hexapoda</taxon>
        <taxon>Collembola</taxon>
        <taxon>Symphypleona</taxon>
        <taxon>Sminthuridae</taxon>
        <taxon>Allacma</taxon>
    </lineage>
</organism>
<evidence type="ECO:0000256" key="6">
    <source>
        <dbReference type="SAM" id="SignalP"/>
    </source>
</evidence>